<dbReference type="InterPro" id="IPR016181">
    <property type="entry name" value="Acyl_CoA_acyltransferase"/>
</dbReference>
<accession>A0ABT1JEI0</accession>
<proteinExistence type="predicted"/>
<comment type="caution">
    <text evidence="2">The sequence shown here is derived from an EMBL/GenBank/DDBJ whole genome shotgun (WGS) entry which is preliminary data.</text>
</comment>
<dbReference type="SUPFAM" id="SSF55729">
    <property type="entry name" value="Acyl-CoA N-acyltransferases (Nat)"/>
    <property type="match status" value="1"/>
</dbReference>
<dbReference type="SUPFAM" id="SSF56784">
    <property type="entry name" value="HAD-like"/>
    <property type="match status" value="1"/>
</dbReference>
<organism evidence="2 3">
    <name type="scientific">Actinoalloteichus caeruleus DSM 43889</name>
    <dbReference type="NCBI Taxonomy" id="1120930"/>
    <lineage>
        <taxon>Bacteria</taxon>
        <taxon>Bacillati</taxon>
        <taxon>Actinomycetota</taxon>
        <taxon>Actinomycetes</taxon>
        <taxon>Pseudonocardiales</taxon>
        <taxon>Pseudonocardiaceae</taxon>
        <taxon>Actinoalloteichus</taxon>
        <taxon>Actinoalloteichus cyanogriseus</taxon>
    </lineage>
</organism>
<dbReference type="NCBIfam" id="TIGR01686">
    <property type="entry name" value="FkbH"/>
    <property type="match status" value="1"/>
</dbReference>
<gene>
    <name evidence="2" type="ORF">G443_001178</name>
</gene>
<dbReference type="InterPro" id="IPR010033">
    <property type="entry name" value="HAD_SF_ppase_IIIC"/>
</dbReference>
<dbReference type="RefSeq" id="WP_026420151.1">
    <property type="nucleotide sequence ID" value="NZ_AUBJ02000001.1"/>
</dbReference>
<dbReference type="InterPro" id="IPR023214">
    <property type="entry name" value="HAD_sf"/>
</dbReference>
<dbReference type="PROSITE" id="PS51186">
    <property type="entry name" value="GNAT"/>
    <property type="match status" value="1"/>
</dbReference>
<dbReference type="EMBL" id="AUBJ02000001">
    <property type="protein sequence ID" value="MCP2330908.1"/>
    <property type="molecule type" value="Genomic_DNA"/>
</dbReference>
<dbReference type="Gene3D" id="3.40.50.1000">
    <property type="entry name" value="HAD superfamily/HAD-like"/>
    <property type="match status" value="1"/>
</dbReference>
<dbReference type="Gene3D" id="3.40.630.30">
    <property type="match status" value="1"/>
</dbReference>
<dbReference type="InterPro" id="IPR036412">
    <property type="entry name" value="HAD-like_sf"/>
</dbReference>
<protein>
    <submittedName>
        <fullName evidence="2">HAD-superfamily phosphatase, subfamily IIIC/FkbH-like domain-containing protein</fullName>
    </submittedName>
</protein>
<evidence type="ECO:0000259" key="1">
    <source>
        <dbReference type="PROSITE" id="PS51186"/>
    </source>
</evidence>
<dbReference type="NCBIfam" id="TIGR01681">
    <property type="entry name" value="HAD-SF-IIIC"/>
    <property type="match status" value="1"/>
</dbReference>
<dbReference type="InterPro" id="IPR010037">
    <property type="entry name" value="FkbH_domain"/>
</dbReference>
<dbReference type="Proteomes" id="UP000791080">
    <property type="component" value="Unassembled WGS sequence"/>
</dbReference>
<feature type="domain" description="N-acetyltransferase" evidence="1">
    <location>
        <begin position="197"/>
        <end position="350"/>
    </location>
</feature>
<evidence type="ECO:0000313" key="3">
    <source>
        <dbReference type="Proteomes" id="UP000791080"/>
    </source>
</evidence>
<dbReference type="InterPro" id="IPR000182">
    <property type="entry name" value="GNAT_dom"/>
</dbReference>
<reference evidence="2 3" key="1">
    <citation type="submission" date="2013-07" db="EMBL/GenBank/DDBJ databases">
        <authorList>
            <consortium name="DOE Joint Genome Institute"/>
            <person name="Reeve W."/>
            <person name="Huntemann M."/>
            <person name="Han J."/>
            <person name="Chen A."/>
            <person name="Kyrpides N."/>
            <person name="Mavromatis K."/>
            <person name="Markowitz V."/>
            <person name="Palaniappan K."/>
            <person name="Ivanova N."/>
            <person name="Schaumberg A."/>
            <person name="Pati A."/>
            <person name="Liolios K."/>
            <person name="Nordberg H.P."/>
            <person name="Cantor M.N."/>
            <person name="Hua S.X."/>
            <person name="Woyke T."/>
        </authorList>
    </citation>
    <scope>NUCLEOTIDE SEQUENCE [LARGE SCALE GENOMIC DNA]</scope>
    <source>
        <strain evidence="2 3">DSM 43889</strain>
    </source>
</reference>
<keyword evidence="3" id="KW-1185">Reference proteome</keyword>
<evidence type="ECO:0000313" key="2">
    <source>
        <dbReference type="EMBL" id="MCP2330908.1"/>
    </source>
</evidence>
<reference evidence="2 3" key="2">
    <citation type="submission" date="2022-06" db="EMBL/GenBank/DDBJ databases">
        <title>Genomic Encyclopedia of Type Strains, Phase I: the one thousand microbial genomes (KMG-I) project.</title>
        <authorList>
            <person name="Kyrpides N."/>
        </authorList>
    </citation>
    <scope>NUCLEOTIDE SEQUENCE [LARGE SCALE GENOMIC DNA]</scope>
    <source>
        <strain evidence="2 3">DSM 43889</strain>
    </source>
</reference>
<name>A0ABT1JEI0_ACTCY</name>
<sequence>MTSTPTAGEATTTAPTSRPGRIKCVVWDLDDTVWEGVLLEDEQVTVRPEVVAELRRLDQLGVLHSIASRNDPDLAMDRLRAEGLDHYFLHPKITWNPKSSSIERIAADLNIGLDAIAFVDDQPFEREEVRFALPEVTTVDAADITEVLRRDEFHPRFVTDESRHRRAMYQSAAVRDQAEQDHQGTSEEFLATLDLRFTISRAEEADLQRAEELTVRTNQLNSTGRTYSYEELDRLRRSEDHLLLVAALTDRYGDYGKIGLALVERGDEVWHLRMMLMSCRVMARGVGTVLLNHVMRLAGEDGARLRADFVETGRNRMMYVTYAFAGFRELTRDGDSVVFESDLEVVQPMPGYLTVETR</sequence>